<evidence type="ECO:0000256" key="3">
    <source>
        <dbReference type="ARBA" id="ARBA00022679"/>
    </source>
</evidence>
<evidence type="ECO:0000256" key="2">
    <source>
        <dbReference type="ARBA" id="ARBA00022527"/>
    </source>
</evidence>
<dbReference type="GO" id="GO:0005524">
    <property type="term" value="F:ATP binding"/>
    <property type="evidence" value="ECO:0007669"/>
    <property type="project" value="UniProtKB-UniRule"/>
</dbReference>
<evidence type="ECO:0000256" key="7">
    <source>
        <dbReference type="PIRSR" id="PIRSR630616-1"/>
    </source>
</evidence>
<keyword evidence="2" id="KW-0723">Serine/threonine-protein kinase</keyword>
<keyword evidence="6 8" id="KW-0067">ATP-binding</keyword>
<dbReference type="Pfam" id="PF00498">
    <property type="entry name" value="FHA"/>
    <property type="match status" value="1"/>
</dbReference>
<feature type="region of interest" description="Disordered" evidence="11">
    <location>
        <begin position="1"/>
        <end position="21"/>
    </location>
</feature>
<dbReference type="EMBL" id="ML145220">
    <property type="protein sequence ID" value="TBU53253.1"/>
    <property type="molecule type" value="Genomic_DNA"/>
</dbReference>
<dbReference type="InterPro" id="IPR030616">
    <property type="entry name" value="Aur-like"/>
</dbReference>
<accession>A0A4V2K6R4</accession>
<feature type="binding site" evidence="8 10">
    <location>
        <position position="190"/>
    </location>
    <ligand>
        <name>ATP</name>
        <dbReference type="ChEBI" id="CHEBI:30616"/>
    </ligand>
</feature>
<comment type="similarity">
    <text evidence="1">Belongs to the protein kinase superfamily. CAMK Ser/Thr protein kinase family. CHEK2 subfamily.</text>
</comment>
<sequence length="558" mass="62421">MRHPTNIDTMGMRDSDTLPSHPRIKKRRIGDVSQLWGCLIPWNVADPHIPSVELSKAKRKYIIGSSPQSDVYIPDADIDETHCVIEWDGCEANVHYAVMVTSFSATGIFINGKAVCEGGNRCAVLRDGSEIQFGSKVGGPRYIYRQVDNFADPLRGLHKHYELFNVVGQGSFSTVVKVLHKQQGKWYAMKMIPVHSLQRGLAEGEVGVRTTRSNIVLREVEILEQLHHPNICQLKEVFLECGRLNLVLELVENGSLAAYLDEVGVMFEHQAKAITYQICDALAYMHKLGVVHRDLKPENLLLASRFPLKIKVSDFGLAKHIDTLRNLRTACGTRAYAAPEVIDPGSRGHYDEKVDSWSIGVVVFKMLTSCFPFSERYLNGDFRKKMTRRDAQVSWLLLPDYNVTDVGQKFIRVLLEYEPRKRMALTEALEHSWLAGQTPASDPPEREDYLRSSRSLVPAPLECRRVTPDAVGHKTKATKMGIQRKAPIVTEDKDPTDDLINSMSSMSISDLPIASRTRGKQKAAVVPIASSESVPGLGQLRRSTRIAGLRAREASRNG</sequence>
<name>A0A4V2K6R4_9APHY</name>
<dbReference type="InterPro" id="IPR017441">
    <property type="entry name" value="Protein_kinase_ATP_BS"/>
</dbReference>
<dbReference type="Gene3D" id="2.60.200.20">
    <property type="match status" value="1"/>
</dbReference>
<dbReference type="Proteomes" id="UP000292082">
    <property type="component" value="Unassembled WGS sequence"/>
</dbReference>
<feature type="domain" description="FHA" evidence="12">
    <location>
        <begin position="61"/>
        <end position="115"/>
    </location>
</feature>
<keyword evidence="4 8" id="KW-0547">Nucleotide-binding</keyword>
<evidence type="ECO:0000259" key="12">
    <source>
        <dbReference type="PROSITE" id="PS50006"/>
    </source>
</evidence>
<gene>
    <name evidence="14" type="ORF">BD310DRAFT_938533</name>
</gene>
<dbReference type="InterPro" id="IPR011009">
    <property type="entry name" value="Kinase-like_dom_sf"/>
</dbReference>
<evidence type="ECO:0000256" key="5">
    <source>
        <dbReference type="ARBA" id="ARBA00022777"/>
    </source>
</evidence>
<dbReference type="FunFam" id="1.10.510.10:FF:000571">
    <property type="entry name" value="Maternal embryonic leucine zipper kinase"/>
    <property type="match status" value="1"/>
</dbReference>
<dbReference type="InterPro" id="IPR000253">
    <property type="entry name" value="FHA_dom"/>
</dbReference>
<dbReference type="Gene3D" id="1.10.510.10">
    <property type="entry name" value="Transferase(Phosphotransferase) domain 1"/>
    <property type="match status" value="1"/>
</dbReference>
<dbReference type="CDD" id="cd00060">
    <property type="entry name" value="FHA"/>
    <property type="match status" value="1"/>
</dbReference>
<dbReference type="AlphaFoldDB" id="A0A4V2K6R4"/>
<organism evidence="14 15">
    <name type="scientific">Dichomitus squalens</name>
    <dbReference type="NCBI Taxonomy" id="114155"/>
    <lineage>
        <taxon>Eukaryota</taxon>
        <taxon>Fungi</taxon>
        <taxon>Dikarya</taxon>
        <taxon>Basidiomycota</taxon>
        <taxon>Agaricomycotina</taxon>
        <taxon>Agaricomycetes</taxon>
        <taxon>Polyporales</taxon>
        <taxon>Polyporaceae</taxon>
        <taxon>Dichomitus</taxon>
    </lineage>
</organism>
<dbReference type="PROSITE" id="PS50011">
    <property type="entry name" value="PROTEIN_KINASE_DOM"/>
    <property type="match status" value="1"/>
</dbReference>
<dbReference type="GO" id="GO:0004674">
    <property type="term" value="F:protein serine/threonine kinase activity"/>
    <property type="evidence" value="ECO:0007669"/>
    <property type="project" value="UniProtKB-KW"/>
</dbReference>
<evidence type="ECO:0000256" key="11">
    <source>
        <dbReference type="SAM" id="MobiDB-lite"/>
    </source>
</evidence>
<feature type="domain" description="Protein kinase" evidence="13">
    <location>
        <begin position="161"/>
        <end position="434"/>
    </location>
</feature>
<dbReference type="SMART" id="SM00220">
    <property type="entry name" value="S_TKc"/>
    <property type="match status" value="1"/>
</dbReference>
<evidence type="ECO:0000256" key="4">
    <source>
        <dbReference type="ARBA" id="ARBA00022741"/>
    </source>
</evidence>
<protein>
    <submittedName>
        <fullName evidence="14">Kinase-like protein</fullName>
    </submittedName>
</protein>
<dbReference type="InterPro" id="IPR008271">
    <property type="entry name" value="Ser/Thr_kinase_AS"/>
</dbReference>
<dbReference type="PANTHER" id="PTHR24350">
    <property type="entry name" value="SERINE/THREONINE-PROTEIN KINASE IAL-RELATED"/>
    <property type="match status" value="1"/>
</dbReference>
<evidence type="ECO:0000313" key="15">
    <source>
        <dbReference type="Proteomes" id="UP000292082"/>
    </source>
</evidence>
<proteinExistence type="inferred from homology"/>
<evidence type="ECO:0000256" key="9">
    <source>
        <dbReference type="PIRSR" id="PIRSR630616-3"/>
    </source>
</evidence>
<keyword evidence="5 14" id="KW-0418">Kinase</keyword>
<evidence type="ECO:0000313" key="14">
    <source>
        <dbReference type="EMBL" id="TBU53253.1"/>
    </source>
</evidence>
<feature type="cross-link" description="Glycyl lysine isopeptide (Lys-Gly) (interchain with G-Cter in SUMO2)" evidence="9">
    <location>
        <position position="296"/>
    </location>
</feature>
<dbReference type="SUPFAM" id="SSF56112">
    <property type="entry name" value="Protein kinase-like (PK-like)"/>
    <property type="match status" value="1"/>
</dbReference>
<evidence type="ECO:0000256" key="10">
    <source>
        <dbReference type="PROSITE-ProRule" id="PRU10141"/>
    </source>
</evidence>
<dbReference type="PROSITE" id="PS00107">
    <property type="entry name" value="PROTEIN_KINASE_ATP"/>
    <property type="match status" value="1"/>
</dbReference>
<dbReference type="PROSITE" id="PS50006">
    <property type="entry name" value="FHA_DOMAIN"/>
    <property type="match status" value="1"/>
</dbReference>
<dbReference type="STRING" id="114155.A0A4V2K6R4"/>
<feature type="binding site" evidence="8">
    <location>
        <begin position="298"/>
        <end position="299"/>
    </location>
    <ligand>
        <name>ATP</name>
        <dbReference type="ChEBI" id="CHEBI:30616"/>
    </ligand>
</feature>
<dbReference type="InterPro" id="IPR008984">
    <property type="entry name" value="SMAD_FHA_dom_sf"/>
</dbReference>
<evidence type="ECO:0000256" key="6">
    <source>
        <dbReference type="ARBA" id="ARBA00022840"/>
    </source>
</evidence>
<feature type="active site" description="Proton acceptor" evidence="7">
    <location>
        <position position="294"/>
    </location>
</feature>
<dbReference type="SUPFAM" id="SSF49879">
    <property type="entry name" value="SMAD/FHA domain"/>
    <property type="match status" value="1"/>
</dbReference>
<evidence type="ECO:0000256" key="8">
    <source>
        <dbReference type="PIRSR" id="PIRSR630616-2"/>
    </source>
</evidence>
<dbReference type="InterPro" id="IPR000719">
    <property type="entry name" value="Prot_kinase_dom"/>
</dbReference>
<keyword evidence="15" id="KW-1185">Reference proteome</keyword>
<keyword evidence="3" id="KW-0808">Transferase</keyword>
<evidence type="ECO:0000256" key="1">
    <source>
        <dbReference type="ARBA" id="ARBA00005575"/>
    </source>
</evidence>
<evidence type="ECO:0000259" key="13">
    <source>
        <dbReference type="PROSITE" id="PS50011"/>
    </source>
</evidence>
<feature type="binding site" evidence="8">
    <location>
        <position position="314"/>
    </location>
    <ligand>
        <name>ATP</name>
        <dbReference type="ChEBI" id="CHEBI:30616"/>
    </ligand>
</feature>
<dbReference type="PROSITE" id="PS00108">
    <property type="entry name" value="PROTEIN_KINASE_ST"/>
    <property type="match status" value="1"/>
</dbReference>
<dbReference type="Pfam" id="PF00069">
    <property type="entry name" value="Pkinase"/>
    <property type="match status" value="1"/>
</dbReference>
<reference evidence="14 15" key="1">
    <citation type="submission" date="2019-01" db="EMBL/GenBank/DDBJ databases">
        <title>Draft genome sequences of three monokaryotic isolates of the white-rot basidiomycete fungus Dichomitus squalens.</title>
        <authorList>
            <consortium name="DOE Joint Genome Institute"/>
            <person name="Lopez S.C."/>
            <person name="Andreopoulos B."/>
            <person name="Pangilinan J."/>
            <person name="Lipzen A."/>
            <person name="Riley R."/>
            <person name="Ahrendt S."/>
            <person name="Ng V."/>
            <person name="Barry K."/>
            <person name="Daum C."/>
            <person name="Grigoriev I.V."/>
            <person name="Hilden K.S."/>
            <person name="Makela M.R."/>
            <person name="de Vries R.P."/>
        </authorList>
    </citation>
    <scope>NUCLEOTIDE SEQUENCE [LARGE SCALE GENOMIC DNA]</scope>
    <source>
        <strain evidence="14 15">CBS 464.89</strain>
    </source>
</reference>